<dbReference type="InterPro" id="IPR016169">
    <property type="entry name" value="FAD-bd_PCMH_sub2"/>
</dbReference>
<dbReference type="PROSITE" id="PS51387">
    <property type="entry name" value="FAD_PCMH"/>
    <property type="match status" value="1"/>
</dbReference>
<dbReference type="Pfam" id="PF08031">
    <property type="entry name" value="BBE"/>
    <property type="match status" value="1"/>
</dbReference>
<dbReference type="InterPro" id="IPR016166">
    <property type="entry name" value="FAD-bd_PCMH"/>
</dbReference>
<name>A0ABR4PKD4_9HELO</name>
<dbReference type="EMBL" id="JBFCZG010000004">
    <property type="protein sequence ID" value="KAL3423770.1"/>
    <property type="molecule type" value="Genomic_DNA"/>
</dbReference>
<dbReference type="Pfam" id="PF01565">
    <property type="entry name" value="FAD_binding_4"/>
    <property type="match status" value="1"/>
</dbReference>
<evidence type="ECO:0000256" key="2">
    <source>
        <dbReference type="ARBA" id="ARBA00022630"/>
    </source>
</evidence>
<dbReference type="InterPro" id="IPR006094">
    <property type="entry name" value="Oxid_FAD_bind_N"/>
</dbReference>
<sequence>MLIAQALKMSPVGSLLFITAAAAAAVSAGYLETLLTEPGEFGFDEQWDSGIRYQLERLKTSLASSSDDGCDNCQNACSLLSILVPNNVSSSSSPDYVPIPYWSIQQSEVTPACRIDVSSAEDIATTIKVANLTECPFAVKSGGHAAFPGGSSIENGILINLANLNTVSLSADRTTASLGPGNKWYDVYKTLDPLGVSVIGGREAGVGVGGLTLGGGISYFSGRFGWACDNVLNYEVVLANASIVNASPTSHADLYQALRGGGGTNFGIVSRFDVAAFEQGLLWGGSRYYSMDQNHSLADAYSQFLIDAPSDDFAHLYLAFAYAAQLGGFIAITGPTYGRPVADPPIFEQLNKIPNLVDLTSVSNMTSLAVALNQTAYLREIFKTVTFRDDASLIKEIISIFVEEAGSLLSVPGFAPAFAFQPLSLNILQHMSKNGGNVLGLADSTEPLTIMNLNWGWSSAADDQLIFTTVDRFLARSVALADDRDANNKYIYMNYAAPEQAVFEGYGEENLIRLTDIKSKYDPGSVFGRLQAGYFKLH</sequence>
<proteinExistence type="inferred from homology"/>
<dbReference type="Proteomes" id="UP001629113">
    <property type="component" value="Unassembled WGS sequence"/>
</dbReference>
<evidence type="ECO:0000313" key="7">
    <source>
        <dbReference type="Proteomes" id="UP001629113"/>
    </source>
</evidence>
<keyword evidence="4" id="KW-0560">Oxidoreductase</keyword>
<comment type="caution">
    <text evidence="6">The sequence shown here is derived from an EMBL/GenBank/DDBJ whole genome shotgun (WGS) entry which is preliminary data.</text>
</comment>
<dbReference type="PANTHER" id="PTHR42973:SF34">
    <property type="entry name" value="FAD BINDING DOMAIN PROTEIN (AFU_ORTHOLOGUE AFUA_3G02770)"/>
    <property type="match status" value="1"/>
</dbReference>
<evidence type="ECO:0000313" key="6">
    <source>
        <dbReference type="EMBL" id="KAL3423770.1"/>
    </source>
</evidence>
<keyword evidence="2" id="KW-0285">Flavoprotein</keyword>
<dbReference type="InterPro" id="IPR036318">
    <property type="entry name" value="FAD-bd_PCMH-like_sf"/>
</dbReference>
<keyword evidence="3" id="KW-0274">FAD</keyword>
<organism evidence="6 7">
    <name type="scientific">Phlyctema vagabunda</name>
    <dbReference type="NCBI Taxonomy" id="108571"/>
    <lineage>
        <taxon>Eukaryota</taxon>
        <taxon>Fungi</taxon>
        <taxon>Dikarya</taxon>
        <taxon>Ascomycota</taxon>
        <taxon>Pezizomycotina</taxon>
        <taxon>Leotiomycetes</taxon>
        <taxon>Helotiales</taxon>
        <taxon>Dermateaceae</taxon>
        <taxon>Phlyctema</taxon>
    </lineage>
</organism>
<feature type="domain" description="FAD-binding PCMH-type" evidence="5">
    <location>
        <begin position="107"/>
        <end position="279"/>
    </location>
</feature>
<dbReference type="PANTHER" id="PTHR42973">
    <property type="entry name" value="BINDING OXIDOREDUCTASE, PUTATIVE (AFU_ORTHOLOGUE AFUA_1G17690)-RELATED"/>
    <property type="match status" value="1"/>
</dbReference>
<evidence type="ECO:0000256" key="4">
    <source>
        <dbReference type="ARBA" id="ARBA00023002"/>
    </source>
</evidence>
<dbReference type="InterPro" id="IPR012951">
    <property type="entry name" value="BBE"/>
</dbReference>
<gene>
    <name evidence="6" type="ORF">PVAG01_05517</name>
</gene>
<dbReference type="InterPro" id="IPR050416">
    <property type="entry name" value="FAD-linked_Oxidoreductase"/>
</dbReference>
<evidence type="ECO:0000256" key="3">
    <source>
        <dbReference type="ARBA" id="ARBA00022827"/>
    </source>
</evidence>
<reference evidence="6 7" key="1">
    <citation type="submission" date="2024-06" db="EMBL/GenBank/DDBJ databases">
        <title>Complete genome of Phlyctema vagabunda strain 19-DSS-EL-015.</title>
        <authorList>
            <person name="Fiorenzani C."/>
        </authorList>
    </citation>
    <scope>NUCLEOTIDE SEQUENCE [LARGE SCALE GENOMIC DNA]</scope>
    <source>
        <strain evidence="6 7">19-DSS-EL-015</strain>
    </source>
</reference>
<evidence type="ECO:0000259" key="5">
    <source>
        <dbReference type="PROSITE" id="PS51387"/>
    </source>
</evidence>
<dbReference type="SUPFAM" id="SSF56176">
    <property type="entry name" value="FAD-binding/transporter-associated domain-like"/>
    <property type="match status" value="1"/>
</dbReference>
<protein>
    <submittedName>
        <fullName evidence="6">FAD binding domain-containing protein</fullName>
    </submittedName>
</protein>
<keyword evidence="7" id="KW-1185">Reference proteome</keyword>
<dbReference type="Gene3D" id="3.30.465.10">
    <property type="match status" value="1"/>
</dbReference>
<accession>A0ABR4PKD4</accession>
<evidence type="ECO:0000256" key="1">
    <source>
        <dbReference type="ARBA" id="ARBA00005466"/>
    </source>
</evidence>
<comment type="similarity">
    <text evidence="1">Belongs to the oxygen-dependent FAD-linked oxidoreductase family.</text>
</comment>